<dbReference type="EMBL" id="JAGTTN010000009">
    <property type="protein sequence ID" value="MCC2034025.1"/>
    <property type="molecule type" value="Genomic_DNA"/>
</dbReference>
<gene>
    <name evidence="3" type="ORF">KEC57_17695</name>
</gene>
<dbReference type="SUPFAM" id="SSF53448">
    <property type="entry name" value="Nucleotide-diphospho-sugar transferases"/>
    <property type="match status" value="1"/>
</dbReference>
<evidence type="ECO:0000313" key="3">
    <source>
        <dbReference type="EMBL" id="MCC2034025.1"/>
    </source>
</evidence>
<evidence type="ECO:0000313" key="4">
    <source>
        <dbReference type="Proteomes" id="UP001139354"/>
    </source>
</evidence>
<dbReference type="RefSeq" id="WP_229386027.1">
    <property type="nucleotide sequence ID" value="NZ_JAGTTN010000009.1"/>
</dbReference>
<dbReference type="Gene3D" id="3.90.550.10">
    <property type="entry name" value="Spore Coat Polysaccharide Biosynthesis Protein SpsA, Chain A"/>
    <property type="match status" value="1"/>
</dbReference>
<dbReference type="CDD" id="cd04186">
    <property type="entry name" value="GT_2_like_c"/>
    <property type="match status" value="1"/>
</dbReference>
<accession>A0A9X1LZA5</accession>
<dbReference type="InterPro" id="IPR001173">
    <property type="entry name" value="Glyco_trans_2-like"/>
</dbReference>
<reference evidence="3" key="1">
    <citation type="submission" date="2021-04" db="EMBL/GenBank/DDBJ databases">
        <title>Microbacterium tenobrionis sp. nov. and Microbacterium allomyrinae sp. nov., isolated from larvae of Tenobrio molitor and Allomyrina dichotoma, respectively.</title>
        <authorList>
            <person name="Lee S.D."/>
        </authorList>
    </citation>
    <scope>NUCLEOTIDE SEQUENCE</scope>
    <source>
        <strain evidence="3">BWT-G7</strain>
    </source>
</reference>
<keyword evidence="4" id="KW-1185">Reference proteome</keyword>
<organism evidence="3 4">
    <name type="scientific">Microbacterium allomyrinae</name>
    <dbReference type="NCBI Taxonomy" id="2830666"/>
    <lineage>
        <taxon>Bacteria</taxon>
        <taxon>Bacillati</taxon>
        <taxon>Actinomycetota</taxon>
        <taxon>Actinomycetes</taxon>
        <taxon>Micrococcales</taxon>
        <taxon>Microbacteriaceae</taxon>
        <taxon>Microbacterium</taxon>
    </lineage>
</organism>
<sequence>MNALPSVAIVIVNYNTRDETVTAVRRVRENTRIPLEIVVVDNGSHDGSADALRAAFDDVTVVEAGGNIGFAAGVNLGVRNTTASAIVLLNPDTEALPGAIDAIVGFARARPEFGLYGGRTLRPDGTTDPSSCWGEMTLWSLFAFATGLSTLFKSSAVFDPESLGRWQRDTVREVPIITGCLLLTARESWEALGGMDERFFLYGEDADFSRRAREMGLRPVIVPDATIVHAVGGSTSSSGLKMSMVMAGKATVLHTSWSPMRRRLGIALLQAGALLRSRSATWATVWRRRRDWRDGYPRARAALFPSDQASGPTASEPMGAPIRTVATATRSEE</sequence>
<dbReference type="Proteomes" id="UP001139354">
    <property type="component" value="Unassembled WGS sequence"/>
</dbReference>
<comment type="caution">
    <text evidence="3">The sequence shown here is derived from an EMBL/GenBank/DDBJ whole genome shotgun (WGS) entry which is preliminary data.</text>
</comment>
<dbReference type="PANTHER" id="PTHR43179">
    <property type="entry name" value="RHAMNOSYLTRANSFERASE WBBL"/>
    <property type="match status" value="1"/>
</dbReference>
<feature type="region of interest" description="Disordered" evidence="1">
    <location>
        <begin position="304"/>
        <end position="333"/>
    </location>
</feature>
<protein>
    <submittedName>
        <fullName evidence="3">Glycosyltransferase family 2 protein</fullName>
    </submittedName>
</protein>
<feature type="domain" description="Glycosyltransferase 2-like" evidence="2">
    <location>
        <begin position="9"/>
        <end position="135"/>
    </location>
</feature>
<dbReference type="PANTHER" id="PTHR43179:SF7">
    <property type="entry name" value="RHAMNOSYLTRANSFERASE WBBL"/>
    <property type="match status" value="1"/>
</dbReference>
<dbReference type="Pfam" id="PF00535">
    <property type="entry name" value="Glycos_transf_2"/>
    <property type="match status" value="1"/>
</dbReference>
<name>A0A9X1LZA5_9MICO</name>
<dbReference type="InterPro" id="IPR029044">
    <property type="entry name" value="Nucleotide-diphossugar_trans"/>
</dbReference>
<evidence type="ECO:0000259" key="2">
    <source>
        <dbReference type="Pfam" id="PF00535"/>
    </source>
</evidence>
<evidence type="ECO:0000256" key="1">
    <source>
        <dbReference type="SAM" id="MobiDB-lite"/>
    </source>
</evidence>
<proteinExistence type="predicted"/>
<dbReference type="AlphaFoldDB" id="A0A9X1LZA5"/>